<dbReference type="GO" id="GO:0016301">
    <property type="term" value="F:kinase activity"/>
    <property type="evidence" value="ECO:0007669"/>
    <property type="project" value="UniProtKB-KW"/>
</dbReference>
<evidence type="ECO:0000256" key="15">
    <source>
        <dbReference type="ARBA" id="ARBA00048238"/>
    </source>
</evidence>
<dbReference type="PANTHER" id="PTHR12592">
    <property type="entry name" value="ATP-DEPENDENT (S)-NAD(P)H-HYDRATE DEHYDRATASE FAMILY MEMBER"/>
    <property type="match status" value="1"/>
</dbReference>
<comment type="catalytic activity">
    <reaction evidence="15 17 19">
        <text>(6S)-NADHX + ADP = AMP + phosphate + NADH + H(+)</text>
        <dbReference type="Rhea" id="RHEA:32223"/>
        <dbReference type="ChEBI" id="CHEBI:15378"/>
        <dbReference type="ChEBI" id="CHEBI:43474"/>
        <dbReference type="ChEBI" id="CHEBI:57945"/>
        <dbReference type="ChEBI" id="CHEBI:64074"/>
        <dbReference type="ChEBI" id="CHEBI:456215"/>
        <dbReference type="ChEBI" id="CHEBI:456216"/>
        <dbReference type="EC" id="4.2.1.136"/>
    </reaction>
</comment>
<gene>
    <name evidence="17" type="primary">nnrD</name>
    <name evidence="18" type="synonym">nnrE</name>
    <name evidence="22" type="ORF">BUL40_09250</name>
</gene>
<evidence type="ECO:0000256" key="19">
    <source>
        <dbReference type="PIRNR" id="PIRNR017184"/>
    </source>
</evidence>
<evidence type="ECO:0000313" key="23">
    <source>
        <dbReference type="Proteomes" id="UP000191680"/>
    </source>
</evidence>
<comment type="catalytic activity">
    <reaction evidence="1 18 19">
        <text>(6R)-NADHX = (6S)-NADHX</text>
        <dbReference type="Rhea" id="RHEA:32215"/>
        <dbReference type="ChEBI" id="CHEBI:64074"/>
        <dbReference type="ChEBI" id="CHEBI:64075"/>
        <dbReference type="EC" id="5.1.99.6"/>
    </reaction>
</comment>
<keyword evidence="6 17" id="KW-0547">Nucleotide-binding</keyword>
<dbReference type="AlphaFoldDB" id="A0A1V6LR82"/>
<keyword evidence="10 17" id="KW-0520">NAD</keyword>
<sequence length="518" mass="56661">MKILSAKQVHEADNFTIQKYGITSDMLMERAADQVFNWIHSRLQGNPIKIHVFCGIGNNGGDGLAVARMLKEHDYNVVVYVVNYSEKRSKDFLINLDRLKERKLWPEFIDENLHLTSIGKDDVVIDAIFGIGLNRDPEPWVVKVLSHINASGAFVLSVDIPSGLFMEQAPSSEENVIKADVVLSFQTPKLSFFLPETASYLNHWELLDIGLDPEFIYNAPTEYQYIGKPEVAALYRPRLKFSHKGTYGHALIVGGSYGKIGAVQLAAKATLTVGAGLVSTYVPACGYMPLQTALPEVMVITDEQNKQISAVEVPEKVNVICLGMGLGLHDDTKIALTNFLKKNKLPLALDADALNLLSANRQLLKLVPEGSVFTPHPKEFERLVGTWSSDFEKLEKAKKFSAQTKSVLVLKGAHTICFYNGVGYINSTGNPGMATGGSGDVLAGMVTGLIAQGYDVLAASVMATYLHGLSADIAVTTIGYEALTASKIIEGIGAAFVELFKREQPQQQGQQQQERAEQ</sequence>
<evidence type="ECO:0000313" key="22">
    <source>
        <dbReference type="EMBL" id="OQD42700.1"/>
    </source>
</evidence>
<evidence type="ECO:0000256" key="1">
    <source>
        <dbReference type="ARBA" id="ARBA00000013"/>
    </source>
</evidence>
<dbReference type="GO" id="GO:0110051">
    <property type="term" value="P:metabolite repair"/>
    <property type="evidence" value="ECO:0007669"/>
    <property type="project" value="TreeGrafter"/>
</dbReference>
<dbReference type="Proteomes" id="UP000191680">
    <property type="component" value="Unassembled WGS sequence"/>
</dbReference>
<proteinExistence type="inferred from homology"/>
<reference evidence="22 23" key="1">
    <citation type="submission" date="2016-12" db="EMBL/GenBank/DDBJ databases">
        <authorList>
            <person name="Song W.-J."/>
            <person name="Kurnit D.M."/>
        </authorList>
    </citation>
    <scope>NUCLEOTIDE SEQUENCE [LARGE SCALE GENOMIC DNA]</scope>
    <source>
        <strain evidence="22 23">HSG9</strain>
    </source>
</reference>
<dbReference type="PROSITE" id="PS51385">
    <property type="entry name" value="YJEF_N"/>
    <property type="match status" value="1"/>
</dbReference>
<feature type="binding site" evidence="17">
    <location>
        <position position="440"/>
    </location>
    <ligand>
        <name>(6S)-NADPHX</name>
        <dbReference type="ChEBI" id="CHEBI:64076"/>
    </ligand>
</feature>
<comment type="similarity">
    <text evidence="17">Belongs to the NnrD/CARKD family.</text>
</comment>
<dbReference type="NCBIfam" id="TIGR00197">
    <property type="entry name" value="yjeF_nterm"/>
    <property type="match status" value="1"/>
</dbReference>
<dbReference type="GO" id="GO:0046872">
    <property type="term" value="F:metal ion binding"/>
    <property type="evidence" value="ECO:0007669"/>
    <property type="project" value="UniProtKB-UniRule"/>
</dbReference>
<comment type="similarity">
    <text evidence="3 19">In the N-terminal section; belongs to the NnrE/AIBP family.</text>
</comment>
<evidence type="ECO:0000256" key="11">
    <source>
        <dbReference type="ARBA" id="ARBA00023235"/>
    </source>
</evidence>
<keyword evidence="8 17" id="KW-0521">NADP</keyword>
<feature type="binding site" evidence="18">
    <location>
        <position position="162"/>
    </location>
    <ligand>
        <name>K(+)</name>
        <dbReference type="ChEBI" id="CHEBI:29103"/>
    </ligand>
</feature>
<evidence type="ECO:0000256" key="10">
    <source>
        <dbReference type="ARBA" id="ARBA00023027"/>
    </source>
</evidence>
<dbReference type="HAMAP" id="MF_01965">
    <property type="entry name" value="NADHX_dehydratase"/>
    <property type="match status" value="1"/>
</dbReference>
<feature type="binding site" evidence="17">
    <location>
        <position position="262"/>
    </location>
    <ligand>
        <name>(6S)-NADPHX</name>
        <dbReference type="ChEBI" id="CHEBI:64076"/>
    </ligand>
</feature>
<feature type="binding site" evidence="17">
    <location>
        <position position="439"/>
    </location>
    <ligand>
        <name>AMP</name>
        <dbReference type="ChEBI" id="CHEBI:456215"/>
    </ligand>
</feature>
<comment type="similarity">
    <text evidence="18">Belongs to the NnrE/AIBP family.</text>
</comment>
<dbReference type="Pfam" id="PF03853">
    <property type="entry name" value="YjeF_N"/>
    <property type="match status" value="1"/>
</dbReference>
<dbReference type="GO" id="GO:0005524">
    <property type="term" value="F:ATP binding"/>
    <property type="evidence" value="ECO:0007669"/>
    <property type="project" value="UniProtKB-UniRule"/>
</dbReference>
<evidence type="ECO:0000256" key="18">
    <source>
        <dbReference type="HAMAP-Rule" id="MF_01966"/>
    </source>
</evidence>
<evidence type="ECO:0000256" key="13">
    <source>
        <dbReference type="ARBA" id="ARBA00023268"/>
    </source>
</evidence>
<comment type="caution">
    <text evidence="18">Lacks conserved residue(s) required for the propagation of feature annotation.</text>
</comment>
<feature type="binding site" evidence="17">
    <location>
        <begin position="411"/>
        <end position="415"/>
    </location>
    <ligand>
        <name>AMP</name>
        <dbReference type="ChEBI" id="CHEBI:456215"/>
    </ligand>
</feature>
<evidence type="ECO:0000256" key="8">
    <source>
        <dbReference type="ARBA" id="ARBA00022857"/>
    </source>
</evidence>
<dbReference type="InterPro" id="IPR000631">
    <property type="entry name" value="CARKD"/>
</dbReference>
<dbReference type="PROSITE" id="PS01050">
    <property type="entry name" value="YJEF_C_2"/>
    <property type="match status" value="1"/>
</dbReference>
<dbReference type="SUPFAM" id="SSF53613">
    <property type="entry name" value="Ribokinase-like"/>
    <property type="match status" value="1"/>
</dbReference>
<keyword evidence="13" id="KW-0511">Multifunctional enzyme</keyword>
<dbReference type="HAMAP" id="MF_01966">
    <property type="entry name" value="NADHX_epimerase"/>
    <property type="match status" value="1"/>
</dbReference>
<keyword evidence="9 18" id="KW-0630">Potassium</keyword>
<dbReference type="CDD" id="cd01171">
    <property type="entry name" value="YXKO-related"/>
    <property type="match status" value="1"/>
</dbReference>
<comment type="caution">
    <text evidence="22">The sequence shown here is derived from an EMBL/GenBank/DDBJ whole genome shotgun (WGS) entry which is preliminary data.</text>
</comment>
<evidence type="ECO:0000256" key="2">
    <source>
        <dbReference type="ARBA" id="ARBA00000909"/>
    </source>
</evidence>
<evidence type="ECO:0000259" key="21">
    <source>
        <dbReference type="PROSITE" id="PS51385"/>
    </source>
</evidence>
<comment type="similarity">
    <text evidence="4 19">In the C-terminal section; belongs to the NnrD/CARKD family.</text>
</comment>
<feature type="binding site" evidence="18">
    <location>
        <position position="159"/>
    </location>
    <ligand>
        <name>(6S)-NADPHX</name>
        <dbReference type="ChEBI" id="CHEBI:64076"/>
    </ligand>
</feature>
<dbReference type="InterPro" id="IPR036652">
    <property type="entry name" value="YjeF_N_dom_sf"/>
</dbReference>
<dbReference type="Pfam" id="PF01256">
    <property type="entry name" value="Carb_kinase"/>
    <property type="match status" value="1"/>
</dbReference>
<feature type="binding site" evidence="17">
    <location>
        <position position="325"/>
    </location>
    <ligand>
        <name>(6S)-NADPHX</name>
        <dbReference type="ChEBI" id="CHEBI:64076"/>
    </ligand>
</feature>
<evidence type="ECO:0000256" key="16">
    <source>
        <dbReference type="ARBA" id="ARBA00049209"/>
    </source>
</evidence>
<feature type="binding site" evidence="18">
    <location>
        <position position="59"/>
    </location>
    <ligand>
        <name>K(+)</name>
        <dbReference type="ChEBI" id="CHEBI:29103"/>
    </ligand>
</feature>
<evidence type="ECO:0000256" key="17">
    <source>
        <dbReference type="HAMAP-Rule" id="MF_01965"/>
    </source>
</evidence>
<dbReference type="PANTHER" id="PTHR12592:SF0">
    <property type="entry name" value="ATP-DEPENDENT (S)-NAD(P)H-HYDRATE DEHYDRATASE"/>
    <property type="match status" value="1"/>
</dbReference>
<dbReference type="GO" id="GO:0052856">
    <property type="term" value="F:NAD(P)HX epimerase activity"/>
    <property type="evidence" value="ECO:0007669"/>
    <property type="project" value="UniProtKB-UniRule"/>
</dbReference>
<protein>
    <recommendedName>
        <fullName evidence="19">Bifunctional NAD(P)H-hydrate repair enzyme</fullName>
    </recommendedName>
    <alternativeName>
        <fullName evidence="19">Nicotinamide nucleotide repair protein</fullName>
    </alternativeName>
    <domain>
        <recommendedName>
            <fullName evidence="19">ADP-dependent (S)-NAD(P)H-hydrate dehydratase</fullName>
            <ecNumber evidence="19">4.2.1.136</ecNumber>
        </recommendedName>
        <alternativeName>
            <fullName evidence="19">ADP-dependent NAD(P)HX dehydratase</fullName>
        </alternativeName>
    </domain>
    <domain>
        <recommendedName>
            <fullName evidence="19">NAD(P)H-hydrate epimerase</fullName>
            <ecNumber evidence="19">5.1.99.6</ecNumber>
        </recommendedName>
    </domain>
</protein>
<comment type="subunit">
    <text evidence="17">Homotetramer.</text>
</comment>
<dbReference type="GO" id="GO:0046496">
    <property type="term" value="P:nicotinamide nucleotide metabolic process"/>
    <property type="evidence" value="ECO:0007669"/>
    <property type="project" value="UniProtKB-UniRule"/>
</dbReference>
<dbReference type="InterPro" id="IPR017953">
    <property type="entry name" value="Carbohydrate_kinase_pred_CS"/>
</dbReference>
<dbReference type="PIRSF" id="PIRSF017184">
    <property type="entry name" value="Nnr"/>
    <property type="match status" value="1"/>
</dbReference>
<comment type="catalytic activity">
    <reaction evidence="16 17 19">
        <text>(6S)-NADPHX + ADP = AMP + phosphate + NADPH + H(+)</text>
        <dbReference type="Rhea" id="RHEA:32235"/>
        <dbReference type="ChEBI" id="CHEBI:15378"/>
        <dbReference type="ChEBI" id="CHEBI:43474"/>
        <dbReference type="ChEBI" id="CHEBI:57783"/>
        <dbReference type="ChEBI" id="CHEBI:64076"/>
        <dbReference type="ChEBI" id="CHEBI:456215"/>
        <dbReference type="ChEBI" id="CHEBI:456216"/>
        <dbReference type="EC" id="4.2.1.136"/>
    </reaction>
</comment>
<dbReference type="Gene3D" id="3.40.1190.20">
    <property type="match status" value="1"/>
</dbReference>
<keyword evidence="5 18" id="KW-0479">Metal-binding</keyword>
<keyword evidence="23" id="KW-1185">Reference proteome</keyword>
<evidence type="ECO:0000256" key="12">
    <source>
        <dbReference type="ARBA" id="ARBA00023239"/>
    </source>
</evidence>
<dbReference type="NCBIfam" id="TIGR00196">
    <property type="entry name" value="yjeF_cterm"/>
    <property type="match status" value="1"/>
</dbReference>
<evidence type="ECO:0000256" key="5">
    <source>
        <dbReference type="ARBA" id="ARBA00022723"/>
    </source>
</evidence>
<dbReference type="OrthoDB" id="9806925at2"/>
<feature type="binding site" evidence="17">
    <location>
        <position position="376"/>
    </location>
    <ligand>
        <name>(6S)-NADPHX</name>
        <dbReference type="ChEBI" id="CHEBI:64076"/>
    </ligand>
</feature>
<evidence type="ECO:0000256" key="7">
    <source>
        <dbReference type="ARBA" id="ARBA00022840"/>
    </source>
</evidence>
<evidence type="ECO:0000259" key="20">
    <source>
        <dbReference type="PROSITE" id="PS51383"/>
    </source>
</evidence>
<evidence type="ECO:0000256" key="3">
    <source>
        <dbReference type="ARBA" id="ARBA00006001"/>
    </source>
</evidence>
<comment type="cofactor">
    <cofactor evidence="17">
        <name>Mg(2+)</name>
        <dbReference type="ChEBI" id="CHEBI:18420"/>
    </cofactor>
</comment>
<dbReference type="InterPro" id="IPR004443">
    <property type="entry name" value="YjeF_N_dom"/>
</dbReference>
<feature type="binding site" evidence="18">
    <location>
        <begin position="58"/>
        <end position="62"/>
    </location>
    <ligand>
        <name>(6S)-NADPHX</name>
        <dbReference type="ChEBI" id="CHEBI:64076"/>
    </ligand>
</feature>
<comment type="cofactor">
    <cofactor evidence="18 19">
        <name>K(+)</name>
        <dbReference type="ChEBI" id="CHEBI:29103"/>
    </cofactor>
    <text evidence="18 19">Binds 1 potassium ion per subunit.</text>
</comment>
<comment type="function">
    <text evidence="18">Catalyzes the epimerization of the S- and R-forms of NAD(P)HX, a damaged form of NAD(P)H that is a result of enzymatic or heat-dependent hydration. This is a prerequisite for the S-specific NAD(P)H-hydrate dehydratase to allow the repair of both epimers of NAD(P)HX.</text>
</comment>
<keyword evidence="22" id="KW-0808">Transferase</keyword>
<keyword evidence="7 17" id="KW-0067">ATP-binding</keyword>
<dbReference type="RefSeq" id="WP_080319025.1">
    <property type="nucleotide sequence ID" value="NZ_MTBC01000005.1"/>
</dbReference>
<dbReference type="EMBL" id="MTBC01000005">
    <property type="protein sequence ID" value="OQD42700.1"/>
    <property type="molecule type" value="Genomic_DNA"/>
</dbReference>
<organism evidence="22 23">
    <name type="scientific">Croceivirga radicis</name>
    <dbReference type="NCBI Taxonomy" id="1929488"/>
    <lineage>
        <taxon>Bacteria</taxon>
        <taxon>Pseudomonadati</taxon>
        <taxon>Bacteroidota</taxon>
        <taxon>Flavobacteriia</taxon>
        <taxon>Flavobacteriales</taxon>
        <taxon>Flavobacteriaceae</taxon>
        <taxon>Croceivirga</taxon>
    </lineage>
</organism>
<accession>A0A1V6LR82</accession>
<dbReference type="PROSITE" id="PS51383">
    <property type="entry name" value="YJEF_C_3"/>
    <property type="match status" value="1"/>
</dbReference>
<comment type="function">
    <text evidence="14 19">Bifunctional enzyme that catalyzes the epimerization of the S- and R-forms of NAD(P)HX and the dehydration of the S-form of NAD(P)HX at the expense of ADP, which is converted to AMP. This allows the repair of both epimers of NAD(P)HX, a damaged form of NAD(P)H that is a result of enzymatic or heat-dependent hydration.</text>
</comment>
<dbReference type="InterPro" id="IPR029056">
    <property type="entry name" value="Ribokinase-like"/>
</dbReference>
<feature type="domain" description="YjeF N-terminal" evidence="21">
    <location>
        <begin position="9"/>
        <end position="217"/>
    </location>
</feature>
<evidence type="ECO:0000256" key="4">
    <source>
        <dbReference type="ARBA" id="ARBA00009524"/>
    </source>
</evidence>
<keyword evidence="11 18" id="KW-0413">Isomerase</keyword>
<keyword evidence="22" id="KW-0418">Kinase</keyword>
<comment type="catalytic activity">
    <reaction evidence="2 18 19">
        <text>(6R)-NADPHX = (6S)-NADPHX</text>
        <dbReference type="Rhea" id="RHEA:32227"/>
        <dbReference type="ChEBI" id="CHEBI:64076"/>
        <dbReference type="ChEBI" id="CHEBI:64077"/>
        <dbReference type="EC" id="5.1.99.6"/>
    </reaction>
</comment>
<comment type="function">
    <text evidence="17">Catalyzes the dehydration of the S-form of NAD(P)HX at the expense of ADP, which is converted to AMP. Together with NAD(P)HX epimerase, which catalyzes the epimerization of the S- and R-forms, the enzyme allows the repair of both epimers of NAD(P)HX, a damaged form of NAD(P)H that is a result of enzymatic or heat-dependent hydration.</text>
</comment>
<dbReference type="GO" id="GO:0052855">
    <property type="term" value="F:ADP-dependent NAD(P)H-hydrate dehydratase activity"/>
    <property type="evidence" value="ECO:0007669"/>
    <property type="project" value="UniProtKB-UniRule"/>
</dbReference>
<name>A0A1V6LR82_9FLAO</name>
<dbReference type="EC" id="4.2.1.136" evidence="19"/>
<keyword evidence="12 17" id="KW-0456">Lyase</keyword>
<evidence type="ECO:0000256" key="14">
    <source>
        <dbReference type="ARBA" id="ARBA00025153"/>
    </source>
</evidence>
<feature type="binding site" evidence="18">
    <location>
        <begin position="130"/>
        <end position="136"/>
    </location>
    <ligand>
        <name>(6S)-NADPHX</name>
        <dbReference type="ChEBI" id="CHEBI:64076"/>
    </ligand>
</feature>
<feature type="binding site" evidence="18">
    <location>
        <position position="126"/>
    </location>
    <ligand>
        <name>K(+)</name>
        <dbReference type="ChEBI" id="CHEBI:29103"/>
    </ligand>
</feature>
<dbReference type="InterPro" id="IPR030677">
    <property type="entry name" value="Nnr"/>
</dbReference>
<dbReference type="SUPFAM" id="SSF64153">
    <property type="entry name" value="YjeF N-terminal domain-like"/>
    <property type="match status" value="1"/>
</dbReference>
<dbReference type="Gene3D" id="3.40.50.10260">
    <property type="entry name" value="YjeF N-terminal domain"/>
    <property type="match status" value="1"/>
</dbReference>
<evidence type="ECO:0000256" key="6">
    <source>
        <dbReference type="ARBA" id="ARBA00022741"/>
    </source>
</evidence>
<feature type="domain" description="YjeF C-terminal" evidence="20">
    <location>
        <begin position="227"/>
        <end position="499"/>
    </location>
</feature>
<dbReference type="EC" id="5.1.99.6" evidence="19"/>
<evidence type="ECO:0000256" key="9">
    <source>
        <dbReference type="ARBA" id="ARBA00022958"/>
    </source>
</evidence>